<gene>
    <name evidence="2" type="ORF">BJ878DRAFT_541583</name>
</gene>
<protein>
    <submittedName>
        <fullName evidence="2">Uncharacterized protein</fullName>
    </submittedName>
</protein>
<evidence type="ECO:0000313" key="2">
    <source>
        <dbReference type="EMBL" id="KAG9245134.1"/>
    </source>
</evidence>
<sequence length="405" mass="42129">MRTKHLLITTLLEGPFPRPLPLPPHHHHPIAKRTVLALPSPSLPSTPLAIPDANIIPSLLRDGGCATVSATMAMCANQTPGFTGLEPLKQAECLCYKGTLWVPAVFDEAARTCAVHASTLLPEYADVFGGLGDFCKRQGEVMMGSTTSFGGGINSITGAPITVTSRPEACVSLESYLENCASKTPRIWELDAYSQAACLCYNTVGASTIWAPSSYDNVAFNCGPSADLAAGITRPETPIGFCVGIGDCLATYSTVAISSSDITTPKPSNLSSSPIRVSSKSSDTLILVATNSFDRSSGITSLGLSENVSNMSAPSLLGSSSSTPSSSSTQTSLTSLTPSTSIISYIVPSSESSTTLLVTVPTVSIPTNIPTPSVPQQDGAEFQTAISTRQVILTGGLCAFLVIFL</sequence>
<dbReference type="AlphaFoldDB" id="A0A9P7Z3Y3"/>
<proteinExistence type="predicted"/>
<reference evidence="2" key="1">
    <citation type="journal article" date="2021" name="IMA Fungus">
        <title>Genomic characterization of three marine fungi, including Emericellopsis atlantica sp. nov. with signatures of a generalist lifestyle and marine biomass degradation.</title>
        <authorList>
            <person name="Hagestad O.C."/>
            <person name="Hou L."/>
            <person name="Andersen J.H."/>
            <person name="Hansen E.H."/>
            <person name="Altermark B."/>
            <person name="Li C."/>
            <person name="Kuhnert E."/>
            <person name="Cox R.J."/>
            <person name="Crous P.W."/>
            <person name="Spatafora J.W."/>
            <person name="Lail K."/>
            <person name="Amirebrahimi M."/>
            <person name="Lipzen A."/>
            <person name="Pangilinan J."/>
            <person name="Andreopoulos W."/>
            <person name="Hayes R.D."/>
            <person name="Ng V."/>
            <person name="Grigoriev I.V."/>
            <person name="Jackson S.A."/>
            <person name="Sutton T.D.S."/>
            <person name="Dobson A.D.W."/>
            <person name="Rama T."/>
        </authorList>
    </citation>
    <scope>NUCLEOTIDE SEQUENCE</scope>
    <source>
        <strain evidence="2">TRa3180A</strain>
    </source>
</reference>
<accession>A0A9P7Z3Y3</accession>
<feature type="region of interest" description="Disordered" evidence="1">
    <location>
        <begin position="315"/>
        <end position="334"/>
    </location>
</feature>
<keyword evidence="3" id="KW-1185">Reference proteome</keyword>
<dbReference type="Proteomes" id="UP000887226">
    <property type="component" value="Unassembled WGS sequence"/>
</dbReference>
<comment type="caution">
    <text evidence="2">The sequence shown here is derived from an EMBL/GenBank/DDBJ whole genome shotgun (WGS) entry which is preliminary data.</text>
</comment>
<name>A0A9P7Z3Y3_9HELO</name>
<dbReference type="EMBL" id="MU253863">
    <property type="protein sequence ID" value="KAG9245134.1"/>
    <property type="molecule type" value="Genomic_DNA"/>
</dbReference>
<evidence type="ECO:0000313" key="3">
    <source>
        <dbReference type="Proteomes" id="UP000887226"/>
    </source>
</evidence>
<evidence type="ECO:0000256" key="1">
    <source>
        <dbReference type="SAM" id="MobiDB-lite"/>
    </source>
</evidence>
<organism evidence="2 3">
    <name type="scientific">Calycina marina</name>
    <dbReference type="NCBI Taxonomy" id="1763456"/>
    <lineage>
        <taxon>Eukaryota</taxon>
        <taxon>Fungi</taxon>
        <taxon>Dikarya</taxon>
        <taxon>Ascomycota</taxon>
        <taxon>Pezizomycotina</taxon>
        <taxon>Leotiomycetes</taxon>
        <taxon>Helotiales</taxon>
        <taxon>Pezizellaceae</taxon>
        <taxon>Calycina</taxon>
    </lineage>
</organism>